<dbReference type="SUPFAM" id="SSF52540">
    <property type="entry name" value="P-loop containing nucleoside triphosphate hydrolases"/>
    <property type="match status" value="1"/>
</dbReference>
<comment type="caution">
    <text evidence="1">The sequence shown here is derived from an EMBL/GenBank/DDBJ whole genome shotgun (WGS) entry which is preliminary data.</text>
</comment>
<sequence>MNRLVIITVGKTHSGKTTFASALEQQLHPSLVIDQDNHAAFINTYYRSLLPKQGPNHIKFAVTQTIVDYAVQRTDDHLILCNSNRSYKSRLSLLTRFHQEGFISVIVHLDLPAHVLEERVAHSQRNTAIFRSAASFTEVLNRQQAEEGNPDVAAPLEGEANYLYHITRSDQIAETIRGIIHIAESTCYDSESQ</sequence>
<dbReference type="RefSeq" id="WP_251581387.1">
    <property type="nucleotide sequence ID" value="NZ_JBHTKX010000001.1"/>
</dbReference>
<accession>A0ABW3PQ13</accession>
<organism evidence="1 2">
    <name type="scientific">Paenibacillus provencensis</name>
    <dbReference type="NCBI Taxonomy" id="441151"/>
    <lineage>
        <taxon>Bacteria</taxon>
        <taxon>Bacillati</taxon>
        <taxon>Bacillota</taxon>
        <taxon>Bacilli</taxon>
        <taxon>Bacillales</taxon>
        <taxon>Paenibacillaceae</taxon>
        <taxon>Paenibacillus</taxon>
    </lineage>
</organism>
<proteinExistence type="predicted"/>
<evidence type="ECO:0000313" key="1">
    <source>
        <dbReference type="EMBL" id="MFD1127447.1"/>
    </source>
</evidence>
<dbReference type="Pfam" id="PF13671">
    <property type="entry name" value="AAA_33"/>
    <property type="match status" value="1"/>
</dbReference>
<dbReference type="Gene3D" id="3.40.50.300">
    <property type="entry name" value="P-loop containing nucleotide triphosphate hydrolases"/>
    <property type="match status" value="1"/>
</dbReference>
<reference evidence="2" key="1">
    <citation type="journal article" date="2019" name="Int. J. Syst. Evol. Microbiol.">
        <title>The Global Catalogue of Microorganisms (GCM) 10K type strain sequencing project: providing services to taxonomists for standard genome sequencing and annotation.</title>
        <authorList>
            <consortium name="The Broad Institute Genomics Platform"/>
            <consortium name="The Broad Institute Genome Sequencing Center for Infectious Disease"/>
            <person name="Wu L."/>
            <person name="Ma J."/>
        </authorList>
    </citation>
    <scope>NUCLEOTIDE SEQUENCE [LARGE SCALE GENOMIC DNA]</scope>
    <source>
        <strain evidence="2">CCUG 53519</strain>
    </source>
</reference>
<gene>
    <name evidence="1" type="ORF">ACFQ3J_04550</name>
</gene>
<keyword evidence="2" id="KW-1185">Reference proteome</keyword>
<evidence type="ECO:0000313" key="2">
    <source>
        <dbReference type="Proteomes" id="UP001597169"/>
    </source>
</evidence>
<name>A0ABW3PQ13_9BACL</name>
<dbReference type="Proteomes" id="UP001597169">
    <property type="component" value="Unassembled WGS sequence"/>
</dbReference>
<dbReference type="EMBL" id="JBHTKX010000001">
    <property type="protein sequence ID" value="MFD1127447.1"/>
    <property type="molecule type" value="Genomic_DNA"/>
</dbReference>
<dbReference type="InterPro" id="IPR027417">
    <property type="entry name" value="P-loop_NTPase"/>
</dbReference>
<protein>
    <submittedName>
        <fullName evidence="1">AAA family ATPase</fullName>
    </submittedName>
</protein>